<protein>
    <submittedName>
        <fullName evidence="1">Uncharacterized protein</fullName>
    </submittedName>
</protein>
<gene>
    <name evidence="1" type="ORF">ANCDUO_05893</name>
</gene>
<organism evidence="1 2">
    <name type="scientific">Ancylostoma duodenale</name>
    <dbReference type="NCBI Taxonomy" id="51022"/>
    <lineage>
        <taxon>Eukaryota</taxon>
        <taxon>Metazoa</taxon>
        <taxon>Ecdysozoa</taxon>
        <taxon>Nematoda</taxon>
        <taxon>Chromadorea</taxon>
        <taxon>Rhabditida</taxon>
        <taxon>Rhabditina</taxon>
        <taxon>Rhabditomorpha</taxon>
        <taxon>Strongyloidea</taxon>
        <taxon>Ancylostomatidae</taxon>
        <taxon>Ancylostomatinae</taxon>
        <taxon>Ancylostoma</taxon>
    </lineage>
</organism>
<name>A0A0C2D2Z9_9BILA</name>
<keyword evidence="2" id="KW-1185">Reference proteome</keyword>
<proteinExistence type="predicted"/>
<accession>A0A0C2D2Z9</accession>
<sequence>MVQIVGTSTMKCKHKTDYCYNATADLTKLNEISIAGCATIRCLNLTFYEKVKERAKDFLEILGF</sequence>
<dbReference type="OrthoDB" id="5831811at2759"/>
<reference evidence="1 2" key="1">
    <citation type="submission" date="2013-12" db="EMBL/GenBank/DDBJ databases">
        <title>Draft genome of the parsitic nematode Ancylostoma duodenale.</title>
        <authorList>
            <person name="Mitreva M."/>
        </authorList>
    </citation>
    <scope>NUCLEOTIDE SEQUENCE [LARGE SCALE GENOMIC DNA]</scope>
    <source>
        <strain evidence="1 2">Zhejiang</strain>
    </source>
</reference>
<evidence type="ECO:0000313" key="2">
    <source>
        <dbReference type="Proteomes" id="UP000054047"/>
    </source>
</evidence>
<dbReference type="Proteomes" id="UP000054047">
    <property type="component" value="Unassembled WGS sequence"/>
</dbReference>
<dbReference type="EMBL" id="KN728424">
    <property type="protein sequence ID" value="KIH63803.1"/>
    <property type="molecule type" value="Genomic_DNA"/>
</dbReference>
<evidence type="ECO:0000313" key="1">
    <source>
        <dbReference type="EMBL" id="KIH63803.1"/>
    </source>
</evidence>
<dbReference type="AlphaFoldDB" id="A0A0C2D2Z9"/>